<evidence type="ECO:0000313" key="1">
    <source>
        <dbReference type="EMBL" id="PKU39595.1"/>
    </source>
</evidence>
<accession>A0A2I0U0P4</accession>
<protein>
    <submittedName>
        <fullName evidence="1">Ras and rab interactor 3</fullName>
    </submittedName>
</protein>
<organism evidence="1 2">
    <name type="scientific">Limosa lapponica baueri</name>
    <dbReference type="NCBI Taxonomy" id="1758121"/>
    <lineage>
        <taxon>Eukaryota</taxon>
        <taxon>Metazoa</taxon>
        <taxon>Chordata</taxon>
        <taxon>Craniata</taxon>
        <taxon>Vertebrata</taxon>
        <taxon>Euteleostomi</taxon>
        <taxon>Archelosauria</taxon>
        <taxon>Archosauria</taxon>
        <taxon>Dinosauria</taxon>
        <taxon>Saurischia</taxon>
        <taxon>Theropoda</taxon>
        <taxon>Coelurosauria</taxon>
        <taxon>Aves</taxon>
        <taxon>Neognathae</taxon>
        <taxon>Neoaves</taxon>
        <taxon>Charadriiformes</taxon>
        <taxon>Scolopacidae</taxon>
        <taxon>Limosa</taxon>
    </lineage>
</organism>
<evidence type="ECO:0000313" key="2">
    <source>
        <dbReference type="Proteomes" id="UP000233556"/>
    </source>
</evidence>
<dbReference type="AlphaFoldDB" id="A0A2I0U0P4"/>
<dbReference type="EMBL" id="KZ506451">
    <property type="protein sequence ID" value="PKU39595.1"/>
    <property type="molecule type" value="Genomic_DNA"/>
</dbReference>
<dbReference type="OrthoDB" id="21085at2759"/>
<sequence>MSLRSSAGVSVCLCVCINGPYSHQVFHLLFHLQGIPLLCFSPITDTDEEGQETHLCQATGLRSCLPLPGISILDKLIKTCPVWLQLNMNQERARTILGKETAGVSPKWFRFRQPHFLTLVEPVRRAVLFFMWKEKCLAEYAPCFH</sequence>
<gene>
    <name evidence="1" type="ORF">llap_10105</name>
</gene>
<dbReference type="Proteomes" id="UP000233556">
    <property type="component" value="Unassembled WGS sequence"/>
</dbReference>
<proteinExistence type="predicted"/>
<reference evidence="2" key="2">
    <citation type="submission" date="2017-12" db="EMBL/GenBank/DDBJ databases">
        <title>Genome sequence of the Bar-tailed Godwit (Limosa lapponica baueri).</title>
        <authorList>
            <person name="Lima N.C.B."/>
            <person name="Parody-Merino A.M."/>
            <person name="Battley P.F."/>
            <person name="Fidler A.E."/>
            <person name="Prosdocimi F."/>
        </authorList>
    </citation>
    <scope>NUCLEOTIDE SEQUENCE [LARGE SCALE GENOMIC DNA]</scope>
</reference>
<name>A0A2I0U0P4_LIMLA</name>
<reference evidence="2" key="1">
    <citation type="submission" date="2017-11" db="EMBL/GenBank/DDBJ databases">
        <authorList>
            <person name="Lima N.C."/>
            <person name="Parody-Merino A.M."/>
            <person name="Battley P.F."/>
            <person name="Fidler A.E."/>
            <person name="Prosdocimi F."/>
        </authorList>
    </citation>
    <scope>NUCLEOTIDE SEQUENCE [LARGE SCALE GENOMIC DNA]</scope>
</reference>
<keyword evidence="2" id="KW-1185">Reference proteome</keyword>